<reference evidence="4 5" key="1">
    <citation type="journal article" date="2005" name="J. Bacteriol.">
        <title>Insights into genome plasticity and pathogenicity of the plant pathogenic Bacterium Xanthomonas campestris pv. vesicatoria revealed by the complete genome sequence.</title>
        <authorList>
            <person name="Thieme F."/>
            <person name="Koebnik R."/>
            <person name="Bekel T."/>
            <person name="Berger C."/>
            <person name="Boch J."/>
            <person name="Buettner D."/>
            <person name="Caldana C."/>
            <person name="Gaigalat L."/>
            <person name="Goesmann A."/>
            <person name="Kay S."/>
            <person name="Kirchner O."/>
            <person name="Lanz C."/>
            <person name="Linke B."/>
            <person name="McHardy A.C."/>
            <person name="Meyer F."/>
            <person name="Mittenhuber G."/>
            <person name="Nies D.H."/>
            <person name="Niesbach-Kloesgen U."/>
            <person name="Patschkowski T."/>
            <person name="Rueckert C."/>
            <person name="Rupp O."/>
            <person name="Schneicker S."/>
            <person name="Schuster S.C."/>
            <person name="Vorhoelter F.J."/>
            <person name="Weber E."/>
            <person name="Puehler A."/>
            <person name="Bonas U."/>
            <person name="Bartels D."/>
            <person name="Kaiser O."/>
        </authorList>
    </citation>
    <scope>NUCLEOTIDE SEQUENCE [LARGE SCALE GENOMIC DNA]</scope>
    <source>
        <strain evidence="4 5">85-10</strain>
        <plasmid evidence="4 5">pXCV183</plasmid>
    </source>
</reference>
<dbReference type="InterPro" id="IPR011010">
    <property type="entry name" value="DNA_brk_join_enz"/>
</dbReference>
<keyword evidence="2" id="KW-0175">Coiled coil</keyword>
<name>Q3C0A0_XANE5</name>
<dbReference type="AlphaFoldDB" id="Q3C0A0"/>
<organism evidence="5">
    <name type="scientific">Xanthomonas euvesicatoria pv. vesicatoria (strain 85-10)</name>
    <name type="common">Xanthomonas campestris pv. vesicatoria</name>
    <dbReference type="NCBI Taxonomy" id="316273"/>
    <lineage>
        <taxon>Bacteria</taxon>
        <taxon>Pseudomonadati</taxon>
        <taxon>Pseudomonadota</taxon>
        <taxon>Gammaproteobacteria</taxon>
        <taxon>Lysobacterales</taxon>
        <taxon>Lysobacteraceae</taxon>
        <taxon>Xanthomonas</taxon>
    </lineage>
</organism>
<dbReference type="Proteomes" id="UP000007069">
    <property type="component" value="Plasmid pXCV183"/>
</dbReference>
<gene>
    <name evidence="4" type="ordered locus">XCVd0004</name>
</gene>
<accession>Q3C0A0</accession>
<evidence type="ECO:0008006" key="6">
    <source>
        <dbReference type="Google" id="ProtNLM"/>
    </source>
</evidence>
<dbReference type="GO" id="GO:0015074">
    <property type="term" value="P:DNA integration"/>
    <property type="evidence" value="ECO:0007669"/>
    <property type="project" value="InterPro"/>
</dbReference>
<sequence length="484" mass="53284">MYLCAAWLPPGSGLAWCYRAQTSPLMGSHPASDGDGSFFVSVRPAPRGRQNAPSVVQAAAIRWRLDWRSQERYHAGYFLCGNVGSELIALPPNRVMTTSTRTEETEAQYRRRVEDLRKRVARIRGQNPADLLPMDLVDDLLGRGHGSEQAATDALAAFKRHRKQSSAGERKSGVRMQGSAAEAAAAGVISKATFRQYKAALRAVFQADLETAPTRYDTELLSAAIERLDSTPQTGYARKGRAGSALKSKSFKASELALVLREVHKGISESRHSWAVGLKTFLEANSLVGLRPCEWAEASIRSGDDGMTVMVVRNAKTTNDRGNGSHRTLLLDDLTTQELGALHEMVELVDRVQSGQILDANGKAVSFDELLKHMRDYLRRLTRQIFPATGNRQHWPTLYSLRHQVCADAKQSSTGSAESLRFVAALMGHKTDATATLHYGKRRGGSKGLRVRPSSENVATVEHRDPLSKFSPARDAPRRTKPSR</sequence>
<proteinExistence type="predicted"/>
<geneLocation type="plasmid" evidence="4 5">
    <name>pXCV183</name>
</geneLocation>
<protein>
    <recommendedName>
        <fullName evidence="6">Integrase</fullName>
    </recommendedName>
</protein>
<evidence type="ECO:0000256" key="1">
    <source>
        <dbReference type="ARBA" id="ARBA00023172"/>
    </source>
</evidence>
<keyword evidence="1" id="KW-0233">DNA recombination</keyword>
<dbReference type="HOGENOM" id="CLU_563764_0_0_6"/>
<evidence type="ECO:0000256" key="3">
    <source>
        <dbReference type="SAM" id="MobiDB-lite"/>
    </source>
</evidence>
<keyword evidence="4" id="KW-0614">Plasmid</keyword>
<feature type="region of interest" description="Disordered" evidence="3">
    <location>
        <begin position="439"/>
        <end position="484"/>
    </location>
</feature>
<evidence type="ECO:0000313" key="5">
    <source>
        <dbReference type="Proteomes" id="UP000007069"/>
    </source>
</evidence>
<dbReference type="GO" id="GO:0003677">
    <property type="term" value="F:DNA binding"/>
    <property type="evidence" value="ECO:0007669"/>
    <property type="project" value="InterPro"/>
</dbReference>
<dbReference type="Gene3D" id="1.10.443.10">
    <property type="entry name" value="Intergrase catalytic core"/>
    <property type="match status" value="1"/>
</dbReference>
<dbReference type="EMBL" id="AM039951">
    <property type="protein sequence ID" value="CAJ19816.1"/>
    <property type="molecule type" value="Genomic_DNA"/>
</dbReference>
<dbReference type="SUPFAM" id="SSF56349">
    <property type="entry name" value="DNA breaking-rejoining enzymes"/>
    <property type="match status" value="1"/>
</dbReference>
<feature type="coiled-coil region" evidence="2">
    <location>
        <begin position="99"/>
        <end position="126"/>
    </location>
</feature>
<evidence type="ECO:0000313" key="4">
    <source>
        <dbReference type="EMBL" id="CAJ19816.1"/>
    </source>
</evidence>
<dbReference type="KEGG" id="xcv:XCVd0004"/>
<dbReference type="InterPro" id="IPR013762">
    <property type="entry name" value="Integrase-like_cat_sf"/>
</dbReference>
<dbReference type="GO" id="GO:0006310">
    <property type="term" value="P:DNA recombination"/>
    <property type="evidence" value="ECO:0007669"/>
    <property type="project" value="UniProtKB-KW"/>
</dbReference>
<evidence type="ECO:0000256" key="2">
    <source>
        <dbReference type="SAM" id="Coils"/>
    </source>
</evidence>